<keyword evidence="3 9" id="KW-0813">Transport</keyword>
<dbReference type="PANTHER" id="PTHR30614">
    <property type="entry name" value="MEMBRANE COMPONENT OF AMINO ACID ABC TRANSPORTER"/>
    <property type="match status" value="1"/>
</dbReference>
<gene>
    <name evidence="11" type="ORF">J2T57_002066</name>
</gene>
<dbReference type="GO" id="GO:0043190">
    <property type="term" value="C:ATP-binding cassette (ABC) transporter complex"/>
    <property type="evidence" value="ECO:0007669"/>
    <property type="project" value="InterPro"/>
</dbReference>
<dbReference type="SUPFAM" id="SSF161098">
    <property type="entry name" value="MetI-like"/>
    <property type="match status" value="1"/>
</dbReference>
<keyword evidence="7 9" id="KW-1133">Transmembrane helix</keyword>
<evidence type="ECO:0000256" key="5">
    <source>
        <dbReference type="ARBA" id="ARBA00022692"/>
    </source>
</evidence>
<keyword evidence="8 9" id="KW-0472">Membrane</keyword>
<comment type="similarity">
    <text evidence="2">Belongs to the binding-protein-dependent transport system permease family. HisMQ subfamily.</text>
</comment>
<evidence type="ECO:0000313" key="11">
    <source>
        <dbReference type="EMBL" id="MCP1674928.1"/>
    </source>
</evidence>
<feature type="transmembrane region" description="Helical" evidence="9">
    <location>
        <begin position="54"/>
        <end position="74"/>
    </location>
</feature>
<dbReference type="Gene3D" id="1.10.3720.10">
    <property type="entry name" value="MetI-like"/>
    <property type="match status" value="1"/>
</dbReference>
<reference evidence="11" key="1">
    <citation type="submission" date="2022-03" db="EMBL/GenBank/DDBJ databases">
        <title>Genomic Encyclopedia of Type Strains, Phase III (KMG-III): the genomes of soil and plant-associated and newly described type strains.</title>
        <authorList>
            <person name="Whitman W."/>
        </authorList>
    </citation>
    <scope>NUCLEOTIDE SEQUENCE</scope>
    <source>
        <strain evidence="11">ANL 6-2</strain>
    </source>
</reference>
<comment type="caution">
    <text evidence="11">The sequence shown here is derived from an EMBL/GenBank/DDBJ whole genome shotgun (WGS) entry which is preliminary data.</text>
</comment>
<evidence type="ECO:0000256" key="3">
    <source>
        <dbReference type="ARBA" id="ARBA00022448"/>
    </source>
</evidence>
<evidence type="ECO:0000259" key="10">
    <source>
        <dbReference type="PROSITE" id="PS50928"/>
    </source>
</evidence>
<evidence type="ECO:0000256" key="8">
    <source>
        <dbReference type="ARBA" id="ARBA00023136"/>
    </source>
</evidence>
<name>A0AAE3KCG7_9GAMM</name>
<feature type="transmembrane region" description="Helical" evidence="9">
    <location>
        <begin position="20"/>
        <end position="42"/>
    </location>
</feature>
<dbReference type="InterPro" id="IPR000515">
    <property type="entry name" value="MetI-like"/>
</dbReference>
<dbReference type="PANTHER" id="PTHR30614:SF0">
    <property type="entry name" value="L-CYSTINE TRANSPORT SYSTEM PERMEASE PROTEIN TCYL"/>
    <property type="match status" value="1"/>
</dbReference>
<evidence type="ECO:0000256" key="6">
    <source>
        <dbReference type="ARBA" id="ARBA00022970"/>
    </source>
</evidence>
<dbReference type="AlphaFoldDB" id="A0AAE3KCG7"/>
<organism evidence="11 12">
    <name type="scientific">Natronocella acetinitrilica</name>
    <dbReference type="NCBI Taxonomy" id="414046"/>
    <lineage>
        <taxon>Bacteria</taxon>
        <taxon>Pseudomonadati</taxon>
        <taxon>Pseudomonadota</taxon>
        <taxon>Gammaproteobacteria</taxon>
        <taxon>Chromatiales</taxon>
        <taxon>Ectothiorhodospiraceae</taxon>
        <taxon>Natronocella</taxon>
    </lineage>
</organism>
<proteinExistence type="inferred from homology"/>
<protein>
    <submittedName>
        <fullName evidence="11">Polar amino acid transport system permease protein</fullName>
    </submittedName>
</protein>
<evidence type="ECO:0000256" key="9">
    <source>
        <dbReference type="RuleBase" id="RU363032"/>
    </source>
</evidence>
<keyword evidence="4" id="KW-1003">Cell membrane</keyword>
<dbReference type="InterPro" id="IPR035906">
    <property type="entry name" value="MetI-like_sf"/>
</dbReference>
<evidence type="ECO:0000256" key="7">
    <source>
        <dbReference type="ARBA" id="ARBA00022989"/>
    </source>
</evidence>
<feature type="transmembrane region" description="Helical" evidence="9">
    <location>
        <begin position="86"/>
        <end position="110"/>
    </location>
</feature>
<dbReference type="RefSeq" id="WP_253477546.1">
    <property type="nucleotide sequence ID" value="NZ_JALJXV010000004.1"/>
</dbReference>
<dbReference type="PROSITE" id="PS50928">
    <property type="entry name" value="ABC_TM1"/>
    <property type="match status" value="1"/>
</dbReference>
<comment type="subcellular location">
    <subcellularLocation>
        <location evidence="1">Cell inner membrane</location>
        <topology evidence="1">Multi-pass membrane protein</topology>
    </subcellularLocation>
    <subcellularLocation>
        <location evidence="9">Cell membrane</location>
        <topology evidence="9">Multi-pass membrane protein</topology>
    </subcellularLocation>
</comment>
<dbReference type="GO" id="GO:0022857">
    <property type="term" value="F:transmembrane transporter activity"/>
    <property type="evidence" value="ECO:0007669"/>
    <property type="project" value="InterPro"/>
</dbReference>
<dbReference type="EMBL" id="JALJXV010000004">
    <property type="protein sequence ID" value="MCP1674928.1"/>
    <property type="molecule type" value="Genomic_DNA"/>
</dbReference>
<dbReference type="InterPro" id="IPR010065">
    <property type="entry name" value="AA_ABC_transptr_permease_3TM"/>
</dbReference>
<sequence length="221" mass="24554">MSNWDIILLEWPRFLSGFQNTLILFGVSSIAAFALGGVLAIGIQSRKRPLRSAIVWYVDGMRMLPFLILAYLLYYGLPGVGIRLDAWTAGLTALIVYHAAYFAEILRGAWANLPRGQMDSAQAHGFQGRRLFTRIILPQLVLGSGPVMCNQLIILLKDTAFLMIITVTELTYAASSVQSTYFIPFEAFLVAIALYWAISLCIEGVMSILNRMAEERGLGRN</sequence>
<evidence type="ECO:0000256" key="2">
    <source>
        <dbReference type="ARBA" id="ARBA00010072"/>
    </source>
</evidence>
<accession>A0AAE3KCG7</accession>
<dbReference type="CDD" id="cd06261">
    <property type="entry name" value="TM_PBP2"/>
    <property type="match status" value="1"/>
</dbReference>
<evidence type="ECO:0000256" key="1">
    <source>
        <dbReference type="ARBA" id="ARBA00004429"/>
    </source>
</evidence>
<dbReference type="NCBIfam" id="TIGR01726">
    <property type="entry name" value="HEQRo_perm_3TM"/>
    <property type="match status" value="1"/>
</dbReference>
<feature type="transmembrane region" description="Helical" evidence="9">
    <location>
        <begin position="181"/>
        <end position="202"/>
    </location>
</feature>
<dbReference type="Pfam" id="PF00528">
    <property type="entry name" value="BPD_transp_1"/>
    <property type="match status" value="1"/>
</dbReference>
<dbReference type="Proteomes" id="UP001205843">
    <property type="component" value="Unassembled WGS sequence"/>
</dbReference>
<keyword evidence="5 9" id="KW-0812">Transmembrane</keyword>
<keyword evidence="12" id="KW-1185">Reference proteome</keyword>
<evidence type="ECO:0000256" key="4">
    <source>
        <dbReference type="ARBA" id="ARBA00022475"/>
    </source>
</evidence>
<feature type="domain" description="ABC transmembrane type-1" evidence="10">
    <location>
        <begin position="18"/>
        <end position="206"/>
    </location>
</feature>
<evidence type="ECO:0000313" key="12">
    <source>
        <dbReference type="Proteomes" id="UP001205843"/>
    </source>
</evidence>
<dbReference type="GO" id="GO:0006865">
    <property type="term" value="P:amino acid transport"/>
    <property type="evidence" value="ECO:0007669"/>
    <property type="project" value="UniProtKB-KW"/>
</dbReference>
<dbReference type="InterPro" id="IPR043429">
    <property type="entry name" value="ArtM/GltK/GlnP/TcyL/YhdX-like"/>
</dbReference>
<keyword evidence="6" id="KW-0029">Amino-acid transport</keyword>
<feature type="transmembrane region" description="Helical" evidence="9">
    <location>
        <begin position="131"/>
        <end position="154"/>
    </location>
</feature>